<gene>
    <name evidence="2" type="primary">pseH</name>
    <name evidence="2" type="ORF">MU516_16385</name>
</gene>
<dbReference type="PANTHER" id="PTHR43415">
    <property type="entry name" value="SPERMIDINE N(1)-ACETYLTRANSFERASE"/>
    <property type="match status" value="1"/>
</dbReference>
<dbReference type="SUPFAM" id="SSF55729">
    <property type="entry name" value="Acyl-CoA N-acyltransferases (Nat)"/>
    <property type="match status" value="1"/>
</dbReference>
<dbReference type="PROSITE" id="PS51186">
    <property type="entry name" value="GNAT"/>
    <property type="match status" value="1"/>
</dbReference>
<dbReference type="RefSeq" id="WP_260278350.1">
    <property type="nucleotide sequence ID" value="NZ_JANAVZ010000011.1"/>
</dbReference>
<sequence length="166" mass="18465">MINSCSLRPLTENDLAMVLSWRNEPAVRAVMFNRHEIGMDEHRDWFATASRDETRRLLLVEEAGVPIGYVQFANVRPGGVSDWGFYATPSARKGTGRRLGAAALNHAFGALGLHKVCGQALASNTASIRMHCALGFCQEGILRQHHPIDDRHEDVICFGLLSHEWD</sequence>
<protein>
    <submittedName>
        <fullName evidence="2">UDP-4-amino-4, 6-dideoxy-N-acetyl-beta-L-altrosamine N-acetyltransferase</fullName>
        <ecNumber evidence="2">2.3.1.202</ecNumber>
    </submittedName>
</protein>
<evidence type="ECO:0000313" key="2">
    <source>
        <dbReference type="EMBL" id="MCT4334437.1"/>
    </source>
</evidence>
<proteinExistence type="predicted"/>
<dbReference type="GO" id="GO:0016746">
    <property type="term" value="F:acyltransferase activity"/>
    <property type="evidence" value="ECO:0007669"/>
    <property type="project" value="UniProtKB-KW"/>
</dbReference>
<dbReference type="InterPro" id="IPR000182">
    <property type="entry name" value="GNAT_dom"/>
</dbReference>
<dbReference type="Proteomes" id="UP001320702">
    <property type="component" value="Unassembled WGS sequence"/>
</dbReference>
<dbReference type="EC" id="2.3.1.202" evidence="2"/>
<evidence type="ECO:0000259" key="1">
    <source>
        <dbReference type="PROSITE" id="PS51186"/>
    </source>
</evidence>
<organism evidence="2 3">
    <name type="scientific">Paracoccus maritimus</name>
    <dbReference type="NCBI Taxonomy" id="2933292"/>
    <lineage>
        <taxon>Bacteria</taxon>
        <taxon>Pseudomonadati</taxon>
        <taxon>Pseudomonadota</taxon>
        <taxon>Alphaproteobacteria</taxon>
        <taxon>Rhodobacterales</taxon>
        <taxon>Paracoccaceae</taxon>
        <taxon>Paracoccus</taxon>
    </lineage>
</organism>
<dbReference type="NCBIfam" id="TIGR03585">
    <property type="entry name" value="PseH"/>
    <property type="match status" value="1"/>
</dbReference>
<dbReference type="InterPro" id="IPR016181">
    <property type="entry name" value="Acyl_CoA_acyltransferase"/>
</dbReference>
<keyword evidence="3" id="KW-1185">Reference proteome</keyword>
<feature type="domain" description="N-acetyltransferase" evidence="1">
    <location>
        <begin position="5"/>
        <end position="166"/>
    </location>
</feature>
<dbReference type="EMBL" id="JANAVZ010000011">
    <property type="protein sequence ID" value="MCT4334437.1"/>
    <property type="molecule type" value="Genomic_DNA"/>
</dbReference>
<accession>A0ABT2KD10</accession>
<keyword evidence="2" id="KW-0012">Acyltransferase</keyword>
<dbReference type="Gene3D" id="3.40.630.30">
    <property type="match status" value="1"/>
</dbReference>
<dbReference type="InterPro" id="IPR020036">
    <property type="entry name" value="PseH"/>
</dbReference>
<dbReference type="PANTHER" id="PTHR43415:SF3">
    <property type="entry name" value="GNAT-FAMILY ACETYLTRANSFERASE"/>
    <property type="match status" value="1"/>
</dbReference>
<dbReference type="Pfam" id="PF13302">
    <property type="entry name" value="Acetyltransf_3"/>
    <property type="match status" value="1"/>
</dbReference>
<reference evidence="2 3" key="1">
    <citation type="submission" date="2022-04" db="EMBL/GenBank/DDBJ databases">
        <title>Paracoccus sp. YLB-12 draft genome sequence.</title>
        <authorList>
            <person name="Yu L."/>
        </authorList>
    </citation>
    <scope>NUCLEOTIDE SEQUENCE [LARGE SCALE GENOMIC DNA]</scope>
    <source>
        <strain evidence="2 3">YLB-12</strain>
    </source>
</reference>
<comment type="caution">
    <text evidence="2">The sequence shown here is derived from an EMBL/GenBank/DDBJ whole genome shotgun (WGS) entry which is preliminary data.</text>
</comment>
<keyword evidence="2" id="KW-0808">Transferase</keyword>
<name>A0ABT2KD10_9RHOB</name>
<evidence type="ECO:0000313" key="3">
    <source>
        <dbReference type="Proteomes" id="UP001320702"/>
    </source>
</evidence>